<sequence>MERVLFVLHDPPYGTERVYNALRWAAQMVAGGHEVRVFFFGDSVVAVAAGQKVPDGYYNTGRQAAALASHGVALGCCGTCLDARGLAEDRLIDGAHRSSMVELAQWTTWAEKVINI</sequence>
<dbReference type="PANTHER" id="PTHR34874">
    <property type="entry name" value="PROTEIN YCHN"/>
    <property type="match status" value="1"/>
</dbReference>
<evidence type="ECO:0000313" key="2">
    <source>
        <dbReference type="Proteomes" id="UP000293764"/>
    </source>
</evidence>
<dbReference type="Proteomes" id="UP000293764">
    <property type="component" value="Unassembled WGS sequence"/>
</dbReference>
<proteinExistence type="predicted"/>
<evidence type="ECO:0000313" key="1">
    <source>
        <dbReference type="EMBL" id="RYV52737.1"/>
    </source>
</evidence>
<keyword evidence="2" id="KW-1185">Reference proteome</keyword>
<dbReference type="InterPro" id="IPR003787">
    <property type="entry name" value="Sulphur_relay_DsrE/F-like"/>
</dbReference>
<dbReference type="RefSeq" id="WP_130100988.1">
    <property type="nucleotide sequence ID" value="NZ_SDWW01000003.1"/>
</dbReference>
<comment type="caution">
    <text evidence="1">The sequence shown here is derived from an EMBL/GenBank/DDBJ whole genome shotgun (WGS) entry which is preliminary data.</text>
</comment>
<gene>
    <name evidence="1" type="ORF">EUA98_02030</name>
</gene>
<organism evidence="1 2">
    <name type="scientific">Pengzhenrongella frigida</name>
    <dbReference type="NCBI Taxonomy" id="1259133"/>
    <lineage>
        <taxon>Bacteria</taxon>
        <taxon>Bacillati</taxon>
        <taxon>Actinomycetota</taxon>
        <taxon>Actinomycetes</taxon>
        <taxon>Micrococcales</taxon>
        <taxon>Pengzhenrongella</taxon>
    </lineage>
</organism>
<dbReference type="PANTHER" id="PTHR34874:SF1">
    <property type="entry name" value="PROTEIN YCHN"/>
    <property type="match status" value="1"/>
</dbReference>
<protein>
    <submittedName>
        <fullName evidence="1">Uncharacterized protein</fullName>
    </submittedName>
</protein>
<dbReference type="Pfam" id="PF02635">
    <property type="entry name" value="DsrE"/>
    <property type="match status" value="1"/>
</dbReference>
<dbReference type="SUPFAM" id="SSF75169">
    <property type="entry name" value="DsrEFH-like"/>
    <property type="match status" value="1"/>
</dbReference>
<accession>A0A4Q5N6U4</accession>
<dbReference type="Gene3D" id="3.40.1260.10">
    <property type="entry name" value="DsrEFH-like"/>
    <property type="match status" value="1"/>
</dbReference>
<dbReference type="InterPro" id="IPR027396">
    <property type="entry name" value="DsrEFH-like"/>
</dbReference>
<dbReference type="GO" id="GO:0005829">
    <property type="term" value="C:cytosol"/>
    <property type="evidence" value="ECO:0007669"/>
    <property type="project" value="TreeGrafter"/>
</dbReference>
<reference evidence="1 2" key="1">
    <citation type="submission" date="2019-01" db="EMBL/GenBank/DDBJ databases">
        <title>Novel species of Cellulomonas.</title>
        <authorList>
            <person name="Liu Q."/>
            <person name="Xin Y.-H."/>
        </authorList>
    </citation>
    <scope>NUCLEOTIDE SEQUENCE [LARGE SCALE GENOMIC DNA]</scope>
    <source>
        <strain evidence="1 2">HLT2-17</strain>
    </source>
</reference>
<dbReference type="AlphaFoldDB" id="A0A4Q5N6U4"/>
<name>A0A4Q5N6U4_9MICO</name>
<dbReference type="EMBL" id="SDWW01000003">
    <property type="protein sequence ID" value="RYV52737.1"/>
    <property type="molecule type" value="Genomic_DNA"/>
</dbReference>
<dbReference type="OrthoDB" id="9812053at2"/>